<evidence type="ECO:0000313" key="10">
    <source>
        <dbReference type="Proteomes" id="UP000324233"/>
    </source>
</evidence>
<evidence type="ECO:0000256" key="4">
    <source>
        <dbReference type="ARBA" id="ARBA00022825"/>
    </source>
</evidence>
<dbReference type="PROSITE" id="PS00136">
    <property type="entry name" value="SUBTILASE_ASP"/>
    <property type="match status" value="1"/>
</dbReference>
<dbReference type="RefSeq" id="WP_168222085.1">
    <property type="nucleotide sequence ID" value="NZ_CP042997.1"/>
</dbReference>
<feature type="active site" description="Charge relay system" evidence="5">
    <location>
        <position position="176"/>
    </location>
</feature>
<dbReference type="GO" id="GO:0006508">
    <property type="term" value="P:proteolysis"/>
    <property type="evidence" value="ECO:0007669"/>
    <property type="project" value="UniProtKB-KW"/>
</dbReference>
<dbReference type="EC" id="3.4.21.-" evidence="9"/>
<keyword evidence="2 5" id="KW-0645">Protease</keyword>
<evidence type="ECO:0000256" key="5">
    <source>
        <dbReference type="PROSITE-ProRule" id="PRU01240"/>
    </source>
</evidence>
<dbReference type="InterPro" id="IPR000209">
    <property type="entry name" value="Peptidase_S8/S53_dom"/>
</dbReference>
<feature type="domain" description="Peptidase S8/S53" evidence="8">
    <location>
        <begin position="127"/>
        <end position="386"/>
    </location>
</feature>
<evidence type="ECO:0000256" key="1">
    <source>
        <dbReference type="ARBA" id="ARBA00011073"/>
    </source>
</evidence>
<protein>
    <submittedName>
        <fullName evidence="9">Thermophilic serine proteinase</fullName>
        <ecNumber evidence="9">3.4.21.-</ecNumber>
    </submittedName>
</protein>
<keyword evidence="3 5" id="KW-0378">Hydrolase</keyword>
<sequence length="580" mass="57285">MAWITDRFRSRKKARPQRPTLETLDDRCLLSTTAGAELLHNGDAGAFKAAVQVNSRAPIPSQAGKGAGSAASAASLAAQAIASTVNSPAFSPRAVESPAGTASAGATTTYESLINASATRSAYSVDGSGMTVAVIDTGVDYKNSAFGGKYGPGAKVIAGYNFADDSADPIATTSQHGTSVAGLIGSEDPSDLGVAPGVGIVALKVVGSDNTASLSSIASALQWVVDHHAQYNITAVNMSLSDGGNYAHNWFAQDGGNGQKITELIQQLSSMKIAVVSATGNSFNGYQGEGFTAVVDGVISVTATDGSDQLLSNAQRLGPTVGMGTATELAAPGKGLKAPSGDSGSTTVEGTSFAAPLVSGAVVLLQQIYQARYGSLPTVAQVTQWLEGGAKSVYDSVTGLTIGRLDILKSASLIPLPQGSSTPSTPVTPPAGGGDTSTSPPSTGSGSPSTPVDPSGPSTPADPGGPDTTPPDDGSAGTGSGISPSTGSGATSGGSSETGGSATGGGSTAPPASTGTDTISLAPNVQLFVAGTRLTAGGPISSINGLSSSSLMALLKGMNAWAAEGTTQTSQVRIWKAASR</sequence>
<dbReference type="PROSITE" id="PS00137">
    <property type="entry name" value="SUBTILASE_HIS"/>
    <property type="match status" value="1"/>
</dbReference>
<dbReference type="InterPro" id="IPR036852">
    <property type="entry name" value="Peptidase_S8/S53_dom_sf"/>
</dbReference>
<dbReference type="InterPro" id="IPR050131">
    <property type="entry name" value="Peptidase_S8_subtilisin-like"/>
</dbReference>
<keyword evidence="4 5" id="KW-0720">Serine protease</keyword>
<dbReference type="PANTHER" id="PTHR43806:SF11">
    <property type="entry name" value="CEREVISIN-RELATED"/>
    <property type="match status" value="1"/>
</dbReference>
<accession>A0A5B9WB60</accession>
<dbReference type="PRINTS" id="PR00723">
    <property type="entry name" value="SUBTILISIN"/>
</dbReference>
<comment type="similarity">
    <text evidence="1 5 6">Belongs to the peptidase S8 family.</text>
</comment>
<feature type="active site" description="Charge relay system" evidence="5">
    <location>
        <position position="352"/>
    </location>
</feature>
<dbReference type="AlphaFoldDB" id="A0A5B9WB60"/>
<dbReference type="Gene3D" id="3.40.50.200">
    <property type="entry name" value="Peptidase S8/S53 domain"/>
    <property type="match status" value="1"/>
</dbReference>
<dbReference type="PROSITE" id="PS51892">
    <property type="entry name" value="SUBTILASE"/>
    <property type="match status" value="1"/>
</dbReference>
<reference evidence="9 10" key="1">
    <citation type="submission" date="2019-08" db="EMBL/GenBank/DDBJ databases">
        <title>Deep-cultivation of Planctomycetes and their phenomic and genomic characterization uncovers novel biology.</title>
        <authorList>
            <person name="Wiegand S."/>
            <person name="Jogler M."/>
            <person name="Boedeker C."/>
            <person name="Pinto D."/>
            <person name="Vollmers J."/>
            <person name="Rivas-Marin E."/>
            <person name="Kohn T."/>
            <person name="Peeters S.H."/>
            <person name="Heuer A."/>
            <person name="Rast P."/>
            <person name="Oberbeckmann S."/>
            <person name="Bunk B."/>
            <person name="Jeske O."/>
            <person name="Meyerdierks A."/>
            <person name="Storesund J.E."/>
            <person name="Kallscheuer N."/>
            <person name="Luecker S."/>
            <person name="Lage O.M."/>
            <person name="Pohl T."/>
            <person name="Merkel B.J."/>
            <person name="Hornburger P."/>
            <person name="Mueller R.-W."/>
            <person name="Bruemmer F."/>
            <person name="Labrenz M."/>
            <person name="Spormann A.M."/>
            <person name="Op den Camp H."/>
            <person name="Overmann J."/>
            <person name="Amann R."/>
            <person name="Jetten M.S.M."/>
            <person name="Mascher T."/>
            <person name="Medema M.H."/>
            <person name="Devos D.P."/>
            <person name="Kaster A.-K."/>
            <person name="Ovreas L."/>
            <person name="Rohde M."/>
            <person name="Galperin M.Y."/>
            <person name="Jogler C."/>
        </authorList>
    </citation>
    <scope>NUCLEOTIDE SEQUENCE [LARGE SCALE GENOMIC DNA]</scope>
    <source>
        <strain evidence="9 10">OJF2</strain>
    </source>
</reference>
<name>A0A5B9WB60_9BACT</name>
<evidence type="ECO:0000256" key="3">
    <source>
        <dbReference type="ARBA" id="ARBA00022801"/>
    </source>
</evidence>
<dbReference type="InterPro" id="IPR023828">
    <property type="entry name" value="Peptidase_S8_Ser-AS"/>
</dbReference>
<dbReference type="Pfam" id="PF00082">
    <property type="entry name" value="Peptidase_S8"/>
    <property type="match status" value="1"/>
</dbReference>
<evidence type="ECO:0000313" key="9">
    <source>
        <dbReference type="EMBL" id="QEH37120.1"/>
    </source>
</evidence>
<evidence type="ECO:0000256" key="6">
    <source>
        <dbReference type="RuleBase" id="RU003355"/>
    </source>
</evidence>
<dbReference type="EMBL" id="CP042997">
    <property type="protein sequence ID" value="QEH37120.1"/>
    <property type="molecule type" value="Genomic_DNA"/>
</dbReference>
<feature type="compositionally biased region" description="Low complexity" evidence="7">
    <location>
        <begin position="436"/>
        <end position="500"/>
    </location>
</feature>
<dbReference type="KEGG" id="agv:OJF2_57070"/>
<dbReference type="InterPro" id="IPR022398">
    <property type="entry name" value="Peptidase_S8_His-AS"/>
</dbReference>
<evidence type="ECO:0000256" key="7">
    <source>
        <dbReference type="SAM" id="MobiDB-lite"/>
    </source>
</evidence>
<dbReference type="PANTHER" id="PTHR43806">
    <property type="entry name" value="PEPTIDASE S8"/>
    <property type="match status" value="1"/>
</dbReference>
<dbReference type="InterPro" id="IPR015500">
    <property type="entry name" value="Peptidase_S8_subtilisin-rel"/>
</dbReference>
<dbReference type="GO" id="GO:0004252">
    <property type="term" value="F:serine-type endopeptidase activity"/>
    <property type="evidence" value="ECO:0007669"/>
    <property type="project" value="UniProtKB-UniRule"/>
</dbReference>
<proteinExistence type="inferred from homology"/>
<feature type="active site" description="Charge relay system" evidence="5">
    <location>
        <position position="136"/>
    </location>
</feature>
<gene>
    <name evidence="9" type="ORF">OJF2_57070</name>
</gene>
<evidence type="ECO:0000256" key="2">
    <source>
        <dbReference type="ARBA" id="ARBA00022670"/>
    </source>
</evidence>
<dbReference type="SUPFAM" id="SSF52743">
    <property type="entry name" value="Subtilisin-like"/>
    <property type="match status" value="1"/>
</dbReference>
<evidence type="ECO:0000259" key="8">
    <source>
        <dbReference type="Pfam" id="PF00082"/>
    </source>
</evidence>
<organism evidence="9 10">
    <name type="scientific">Aquisphaera giovannonii</name>
    <dbReference type="NCBI Taxonomy" id="406548"/>
    <lineage>
        <taxon>Bacteria</taxon>
        <taxon>Pseudomonadati</taxon>
        <taxon>Planctomycetota</taxon>
        <taxon>Planctomycetia</taxon>
        <taxon>Isosphaerales</taxon>
        <taxon>Isosphaeraceae</taxon>
        <taxon>Aquisphaera</taxon>
    </lineage>
</organism>
<dbReference type="PROSITE" id="PS00138">
    <property type="entry name" value="SUBTILASE_SER"/>
    <property type="match status" value="1"/>
</dbReference>
<dbReference type="Proteomes" id="UP000324233">
    <property type="component" value="Chromosome"/>
</dbReference>
<dbReference type="InterPro" id="IPR023827">
    <property type="entry name" value="Peptidase_S8_Asp-AS"/>
</dbReference>
<feature type="region of interest" description="Disordered" evidence="7">
    <location>
        <begin position="415"/>
        <end position="518"/>
    </location>
</feature>
<keyword evidence="10" id="KW-1185">Reference proteome</keyword>